<dbReference type="Pfam" id="PF06722">
    <property type="entry name" value="EryCIII-like_C"/>
    <property type="match status" value="1"/>
</dbReference>
<dbReference type="Gene3D" id="3.40.50.2000">
    <property type="entry name" value="Glycogen Phosphorylase B"/>
    <property type="match status" value="2"/>
</dbReference>
<feature type="domain" description="Erythromycin biosynthesis protein CIII-like N-terminal" evidence="5">
    <location>
        <begin position="22"/>
        <end position="239"/>
    </location>
</feature>
<organism evidence="6">
    <name type="scientific">Micromonospora sp. GMKU326</name>
    <dbReference type="NCBI Taxonomy" id="718015"/>
    <lineage>
        <taxon>Bacteria</taxon>
        <taxon>Bacillati</taxon>
        <taxon>Actinomycetota</taxon>
        <taxon>Actinomycetes</taxon>
        <taxon>Micromonosporales</taxon>
        <taxon>Micromonosporaceae</taxon>
        <taxon>Micromonospora</taxon>
    </lineage>
</organism>
<dbReference type="InterPro" id="IPR048284">
    <property type="entry name" value="EryCIII-like_N"/>
</dbReference>
<dbReference type="PANTHER" id="PTHR48050:SF13">
    <property type="entry name" value="STEROL 3-BETA-GLUCOSYLTRANSFERASE UGT80A2"/>
    <property type="match status" value="1"/>
</dbReference>
<sequence length="402" mass="42594">MRVLFLPMAWPSHYYPMVPLAWAFRGAGHDVRVAAQSTAVEAVTASGLPAVPVGGSYDLMAGLAQVNEAVRRQGGQLPSSFQALRELPPAELRRFIELRTAPHVHAAEAMADDLAALLRVWRPDLVVADPMVLVAPLVAELAGARLVRHLWGPQVPSLLGSPGAGAPVDQWPEDLRKLFDRFGAEVREEYSSGTVDPTPDSLQSQTVPLRQASRYVPYNGPGEVPDWLLHPAERPRVGMSWTTANRVQLGADSSPVRDTVRALSALDAEIVLTVRAADRPGLGELPERVRVVAEVPLQLLMPSCVVAVHHGGAGSMLTAACFGVPQVIVPQAPDQMLNAERLAAAGAGVTLPAEAAAPEAVLAAVDGMLTEDRWAAGAARLADEIAGQPAPAQVVAELSAER</sequence>
<dbReference type="GO" id="GO:0008194">
    <property type="term" value="F:UDP-glycosyltransferase activity"/>
    <property type="evidence" value="ECO:0007669"/>
    <property type="project" value="InterPro"/>
</dbReference>
<protein>
    <submittedName>
        <fullName evidence="6">Glycosyltransferase</fullName>
    </submittedName>
</protein>
<accession>A0A0B6VU09</accession>
<dbReference type="PANTHER" id="PTHR48050">
    <property type="entry name" value="STEROL 3-BETA-GLUCOSYLTRANSFERASE"/>
    <property type="match status" value="1"/>
</dbReference>
<dbReference type="FunFam" id="3.40.50.2000:FF:000072">
    <property type="entry name" value="Glycosyl transferase"/>
    <property type="match status" value="1"/>
</dbReference>
<dbReference type="EMBL" id="LC021382">
    <property type="protein sequence ID" value="BAQ25496.1"/>
    <property type="molecule type" value="Genomic_DNA"/>
</dbReference>
<evidence type="ECO:0000256" key="3">
    <source>
        <dbReference type="ARBA" id="ARBA00022679"/>
    </source>
</evidence>
<keyword evidence="2" id="KW-0328">Glycosyltransferase</keyword>
<dbReference type="GO" id="GO:0017000">
    <property type="term" value="P:antibiotic biosynthetic process"/>
    <property type="evidence" value="ECO:0007669"/>
    <property type="project" value="UniProtKB-ARBA"/>
</dbReference>
<evidence type="ECO:0000259" key="5">
    <source>
        <dbReference type="Pfam" id="PF21036"/>
    </source>
</evidence>
<evidence type="ECO:0000259" key="4">
    <source>
        <dbReference type="Pfam" id="PF06722"/>
    </source>
</evidence>
<dbReference type="AlphaFoldDB" id="A0A0B6VU09"/>
<dbReference type="InterPro" id="IPR002213">
    <property type="entry name" value="UDP_glucos_trans"/>
</dbReference>
<dbReference type="GO" id="GO:0016758">
    <property type="term" value="F:hexosyltransferase activity"/>
    <property type="evidence" value="ECO:0007669"/>
    <property type="project" value="UniProtKB-ARBA"/>
</dbReference>
<evidence type="ECO:0000313" key="6">
    <source>
        <dbReference type="EMBL" id="BAQ25496.1"/>
    </source>
</evidence>
<dbReference type="InterPro" id="IPR050426">
    <property type="entry name" value="Glycosyltransferase_28"/>
</dbReference>
<reference evidence="6" key="1">
    <citation type="submission" date="2015-01" db="EMBL/GenBank/DDBJ databases">
        <title>Characterization of the biosynthetic gene cluster for maklamicin, a spirotetronate-class antibiotic of the endophytic Micromonospora sp. GMKU326.</title>
        <authorList>
            <person name="Kitani S."/>
            <person name="Ratama D."/>
            <person name="Hashimoto J."/>
            <person name="Thamchaipenet A."/>
            <person name="Igarashi Y."/>
            <person name="Shin-ya K."/>
            <person name="Ikeda H."/>
            <person name="Nihira T."/>
        </authorList>
    </citation>
    <scope>NUCLEOTIDE SEQUENCE</scope>
    <source>
        <strain evidence="6">GMKU326</strain>
    </source>
</reference>
<dbReference type="InterPro" id="IPR010610">
    <property type="entry name" value="EryCIII-like_C"/>
</dbReference>
<feature type="domain" description="Erythromycin biosynthesis protein CIII-like C-terminal" evidence="4">
    <location>
        <begin position="259"/>
        <end position="399"/>
    </location>
</feature>
<dbReference type="Pfam" id="PF21036">
    <property type="entry name" value="EryCIII-like_N"/>
    <property type="match status" value="1"/>
</dbReference>
<dbReference type="CDD" id="cd03784">
    <property type="entry name" value="GT1_Gtf-like"/>
    <property type="match status" value="1"/>
</dbReference>
<evidence type="ECO:0000256" key="1">
    <source>
        <dbReference type="ARBA" id="ARBA00006962"/>
    </source>
</evidence>
<name>A0A0B6VU09_9ACTN</name>
<comment type="similarity">
    <text evidence="1">Belongs to the glycosyltransferase 28 family.</text>
</comment>
<proteinExistence type="inferred from homology"/>
<evidence type="ECO:0000256" key="2">
    <source>
        <dbReference type="ARBA" id="ARBA00022676"/>
    </source>
</evidence>
<keyword evidence="3 6" id="KW-0808">Transferase</keyword>
<dbReference type="SUPFAM" id="SSF53756">
    <property type="entry name" value="UDP-Glycosyltransferase/glycogen phosphorylase"/>
    <property type="match status" value="1"/>
</dbReference>